<sequence>MPNWNHQDIHQHMHVYSSENEDLGHIAEVYEDSFLIRKGLIFHKDRYIPYSAISYIDKDKGKDNVHLVMSADGVKDRKWEKRPDYEDHLGDPTQLFYDRGHGVHDPFDETNPDKS</sequence>
<dbReference type="Proteomes" id="UP000597444">
    <property type="component" value="Unassembled WGS sequence"/>
</dbReference>
<feature type="compositionally biased region" description="Basic and acidic residues" evidence="1">
    <location>
        <begin position="98"/>
        <end position="115"/>
    </location>
</feature>
<feature type="region of interest" description="Disordered" evidence="1">
    <location>
        <begin position="82"/>
        <end position="115"/>
    </location>
</feature>
<name>A0A8J3N6L7_9CHLR</name>
<evidence type="ECO:0008006" key="4">
    <source>
        <dbReference type="Google" id="ProtNLM"/>
    </source>
</evidence>
<evidence type="ECO:0000313" key="2">
    <source>
        <dbReference type="EMBL" id="GHO96242.1"/>
    </source>
</evidence>
<accession>A0A8J3N6L7</accession>
<gene>
    <name evidence="2" type="ORF">KSF_062900</name>
</gene>
<reference evidence="2" key="1">
    <citation type="submission" date="2020-10" db="EMBL/GenBank/DDBJ databases">
        <title>Taxonomic study of unclassified bacteria belonging to the class Ktedonobacteria.</title>
        <authorList>
            <person name="Yabe S."/>
            <person name="Wang C.M."/>
            <person name="Zheng Y."/>
            <person name="Sakai Y."/>
            <person name="Cavaletti L."/>
            <person name="Monciardini P."/>
            <person name="Donadio S."/>
        </authorList>
    </citation>
    <scope>NUCLEOTIDE SEQUENCE</scope>
    <source>
        <strain evidence="2">ID150040</strain>
    </source>
</reference>
<dbReference type="AlphaFoldDB" id="A0A8J3N6L7"/>
<evidence type="ECO:0000256" key="1">
    <source>
        <dbReference type="SAM" id="MobiDB-lite"/>
    </source>
</evidence>
<dbReference type="EMBL" id="BNJK01000001">
    <property type="protein sequence ID" value="GHO96242.1"/>
    <property type="molecule type" value="Genomic_DNA"/>
</dbReference>
<protein>
    <recommendedName>
        <fullName evidence="4">DUF2171 domain-containing protein</fullName>
    </recommendedName>
</protein>
<evidence type="ECO:0000313" key="3">
    <source>
        <dbReference type="Proteomes" id="UP000597444"/>
    </source>
</evidence>
<dbReference type="RefSeq" id="WP_220206882.1">
    <property type="nucleotide sequence ID" value="NZ_BNJK01000001.1"/>
</dbReference>
<keyword evidence="3" id="KW-1185">Reference proteome</keyword>
<proteinExistence type="predicted"/>
<dbReference type="Pfam" id="PF09939">
    <property type="entry name" value="DUF2171"/>
    <property type="match status" value="1"/>
</dbReference>
<organism evidence="2 3">
    <name type="scientific">Reticulibacter mediterranei</name>
    <dbReference type="NCBI Taxonomy" id="2778369"/>
    <lineage>
        <taxon>Bacteria</taxon>
        <taxon>Bacillati</taxon>
        <taxon>Chloroflexota</taxon>
        <taxon>Ktedonobacteria</taxon>
        <taxon>Ktedonobacterales</taxon>
        <taxon>Reticulibacteraceae</taxon>
        <taxon>Reticulibacter</taxon>
    </lineage>
</organism>
<dbReference type="InterPro" id="IPR018684">
    <property type="entry name" value="DUF2171"/>
</dbReference>
<comment type="caution">
    <text evidence="2">The sequence shown here is derived from an EMBL/GenBank/DDBJ whole genome shotgun (WGS) entry which is preliminary data.</text>
</comment>